<dbReference type="AlphaFoldDB" id="A0A0E9T6I3"/>
<proteinExistence type="predicted"/>
<name>A0A0E9T6I3_ANGAN</name>
<sequence>MLACFRSFNTCMLCLNLTKHLYCIMYLESGGVENNKNNQKVKSFSSPRTFSTKHPFSNTL</sequence>
<evidence type="ECO:0000256" key="1">
    <source>
        <dbReference type="SAM" id="MobiDB-lite"/>
    </source>
</evidence>
<protein>
    <submittedName>
        <fullName evidence="2">Uncharacterized protein</fullName>
    </submittedName>
</protein>
<reference evidence="2" key="2">
    <citation type="journal article" date="2015" name="Fish Shellfish Immunol.">
        <title>Early steps in the European eel (Anguilla anguilla)-Vibrio vulnificus interaction in the gills: Role of the RtxA13 toxin.</title>
        <authorList>
            <person name="Callol A."/>
            <person name="Pajuelo D."/>
            <person name="Ebbesson L."/>
            <person name="Teles M."/>
            <person name="MacKenzie S."/>
            <person name="Amaro C."/>
        </authorList>
    </citation>
    <scope>NUCLEOTIDE SEQUENCE</scope>
</reference>
<accession>A0A0E9T6I3</accession>
<reference evidence="2" key="1">
    <citation type="submission" date="2014-11" db="EMBL/GenBank/DDBJ databases">
        <authorList>
            <person name="Amaro Gonzalez C."/>
        </authorList>
    </citation>
    <scope>NUCLEOTIDE SEQUENCE</scope>
</reference>
<organism evidence="2">
    <name type="scientific">Anguilla anguilla</name>
    <name type="common">European freshwater eel</name>
    <name type="synonym">Muraena anguilla</name>
    <dbReference type="NCBI Taxonomy" id="7936"/>
    <lineage>
        <taxon>Eukaryota</taxon>
        <taxon>Metazoa</taxon>
        <taxon>Chordata</taxon>
        <taxon>Craniata</taxon>
        <taxon>Vertebrata</taxon>
        <taxon>Euteleostomi</taxon>
        <taxon>Actinopterygii</taxon>
        <taxon>Neopterygii</taxon>
        <taxon>Teleostei</taxon>
        <taxon>Anguilliformes</taxon>
        <taxon>Anguillidae</taxon>
        <taxon>Anguilla</taxon>
    </lineage>
</organism>
<feature type="region of interest" description="Disordered" evidence="1">
    <location>
        <begin position="33"/>
        <end position="60"/>
    </location>
</feature>
<dbReference type="EMBL" id="GBXM01060279">
    <property type="protein sequence ID" value="JAH48298.1"/>
    <property type="molecule type" value="Transcribed_RNA"/>
</dbReference>
<evidence type="ECO:0000313" key="2">
    <source>
        <dbReference type="EMBL" id="JAH48298.1"/>
    </source>
</evidence>